<dbReference type="AlphaFoldDB" id="A0A179FDG6"/>
<protein>
    <submittedName>
        <fullName evidence="1">Uncharacterized protein</fullName>
    </submittedName>
</protein>
<accession>A0A179FDG6</accession>
<gene>
    <name evidence="1" type="ORF">VFPPC_09796</name>
</gene>
<evidence type="ECO:0000313" key="2">
    <source>
        <dbReference type="Proteomes" id="UP000078397"/>
    </source>
</evidence>
<dbReference type="RefSeq" id="XP_018141124.1">
    <property type="nucleotide sequence ID" value="XM_018288270.1"/>
</dbReference>
<comment type="caution">
    <text evidence="1">The sequence shown here is derived from an EMBL/GenBank/DDBJ whole genome shotgun (WGS) entry which is preliminary data.</text>
</comment>
<sequence length="56" mass="6213">MASIDKTTASHSQPAVDMVPVCSALAGEDKIKVKSIRFCAATFRTRSSLTTWWRVR</sequence>
<evidence type="ECO:0000313" key="1">
    <source>
        <dbReference type="EMBL" id="OAQ63544.1"/>
    </source>
</evidence>
<reference evidence="1 2" key="1">
    <citation type="journal article" date="2016" name="PLoS Pathog.">
        <title>Biosynthesis of antibiotic leucinostatins in bio-control fungus Purpureocillium lilacinum and their inhibition on phytophthora revealed by genome mining.</title>
        <authorList>
            <person name="Wang G."/>
            <person name="Liu Z."/>
            <person name="Lin R."/>
            <person name="Li E."/>
            <person name="Mao Z."/>
            <person name="Ling J."/>
            <person name="Yang Y."/>
            <person name="Yin W.B."/>
            <person name="Xie B."/>
        </authorList>
    </citation>
    <scope>NUCLEOTIDE SEQUENCE [LARGE SCALE GENOMIC DNA]</scope>
    <source>
        <strain evidence="1">170</strain>
    </source>
</reference>
<proteinExistence type="predicted"/>
<dbReference type="KEGG" id="pchm:VFPPC_09796"/>
<organism evidence="1 2">
    <name type="scientific">Pochonia chlamydosporia 170</name>
    <dbReference type="NCBI Taxonomy" id="1380566"/>
    <lineage>
        <taxon>Eukaryota</taxon>
        <taxon>Fungi</taxon>
        <taxon>Dikarya</taxon>
        <taxon>Ascomycota</taxon>
        <taxon>Pezizomycotina</taxon>
        <taxon>Sordariomycetes</taxon>
        <taxon>Hypocreomycetidae</taxon>
        <taxon>Hypocreales</taxon>
        <taxon>Clavicipitaceae</taxon>
        <taxon>Pochonia</taxon>
    </lineage>
</organism>
<dbReference type="Proteomes" id="UP000078397">
    <property type="component" value="Unassembled WGS sequence"/>
</dbReference>
<keyword evidence="2" id="KW-1185">Reference proteome</keyword>
<dbReference type="EMBL" id="LSBJ02000006">
    <property type="protein sequence ID" value="OAQ63544.1"/>
    <property type="molecule type" value="Genomic_DNA"/>
</dbReference>
<name>A0A179FDG6_METCM</name>
<dbReference type="GeneID" id="28852264"/>